<sequence>MANFFKNVAGVVSEKTGDAVGGVQDTVTAVAEIPNGVLDLLDNDNKQPQQVLHVYSYNRDSKLIKEKCCIPFKNVKEDQIQLTDIRNILVGENRGAVVQDITPFSAYLQILNEKSSEAAETSEDNADTYRIYLLSEKIINQDLINKAILERGDKVTVDKKLLELPTTTQPEPTTGPTSYSQNIFINPTTTFSIVHPADMSEKQWSVVVRNNSLLNPYRVVDLGDQGGKIVERSMHSAFILKPRQFQDYQISAGSAKNSQMLRIPYFRIEDDSYIEQFEENKSVSRAVATSSLSQFDASLAVQGGAFGYSASASASYGEKNSSSSESSSSEDTRVMNITYNFPRVTIDFHHQNLDLSEDCRRDLNNVATISDVNSFKDKYGRFFAMRVQLGGRLHASEDTVATSAAEKVEHAKSQRAAAALSFKSPYVQASANMSRSEDQSSTSASQSSSSSKSMCWEAKGGDTLLCNDPPAWAYTVGSFYNWRVVKQSQVLSIEDVISSIPGYQDTKKIFTEILEKDIQKPVPVPNKKSAVGIKLVSKKDSKYVTVGGPTTGEEVSKYITDLASNTPTTSSRKEFVSNLAAELTGASPLQYEVENESGNQSFYINVNVDNEIENDEDKYYKLFYDYPYKIYTLDESGNKQYLFKNNTKMGFMESSLIWAAEEYSVSAFKFLKTHKPGHAQGHGNVIEHQDIVLVQLLDEDYNIWGIATRLDKLGDKLGDAWDVSLLESLAPAKERQLQVLYQWEL</sequence>
<feature type="region of interest" description="Disordered" evidence="1">
    <location>
        <begin position="431"/>
        <end position="452"/>
    </location>
</feature>
<accession>A0A5N6U984</accession>
<evidence type="ECO:0000259" key="2">
    <source>
        <dbReference type="Pfam" id="PF22693"/>
    </source>
</evidence>
<evidence type="ECO:0000313" key="3">
    <source>
        <dbReference type="EMBL" id="KAE8154691.1"/>
    </source>
</evidence>
<keyword evidence="4" id="KW-1185">Reference proteome</keyword>
<evidence type="ECO:0000256" key="1">
    <source>
        <dbReference type="SAM" id="MobiDB-lite"/>
    </source>
</evidence>
<gene>
    <name evidence="3" type="ORF">BDV25DRAFT_171513</name>
</gene>
<proteinExistence type="predicted"/>
<name>A0A5N6U984_ASPAV</name>
<feature type="domain" description="MACPF-like" evidence="2">
    <location>
        <begin position="317"/>
        <end position="493"/>
    </location>
</feature>
<feature type="compositionally biased region" description="Low complexity" evidence="1">
    <location>
        <begin position="312"/>
        <end position="329"/>
    </location>
</feature>
<feature type="region of interest" description="Disordered" evidence="1">
    <location>
        <begin position="312"/>
        <end position="331"/>
    </location>
</feature>
<dbReference type="EMBL" id="ML742027">
    <property type="protein sequence ID" value="KAE8154691.1"/>
    <property type="molecule type" value="Genomic_DNA"/>
</dbReference>
<feature type="compositionally biased region" description="Low complexity" evidence="1">
    <location>
        <begin position="439"/>
        <end position="452"/>
    </location>
</feature>
<dbReference type="AlphaFoldDB" id="A0A5N6U984"/>
<dbReference type="Proteomes" id="UP000325780">
    <property type="component" value="Unassembled WGS sequence"/>
</dbReference>
<dbReference type="Pfam" id="PF22693">
    <property type="entry name" value="MACPF_1"/>
    <property type="match status" value="1"/>
</dbReference>
<evidence type="ECO:0000313" key="4">
    <source>
        <dbReference type="Proteomes" id="UP000325780"/>
    </source>
</evidence>
<protein>
    <recommendedName>
        <fullName evidence="2">MACPF-like domain-containing protein</fullName>
    </recommendedName>
</protein>
<reference evidence="3 4" key="1">
    <citation type="submission" date="2019-04" db="EMBL/GenBank/DDBJ databases">
        <title>Friends and foes A comparative genomics study of 23 Aspergillus species from section Flavi.</title>
        <authorList>
            <consortium name="DOE Joint Genome Institute"/>
            <person name="Kjaerbolling I."/>
            <person name="Vesth T."/>
            <person name="Frisvad J.C."/>
            <person name="Nybo J.L."/>
            <person name="Theobald S."/>
            <person name="Kildgaard S."/>
            <person name="Isbrandt T."/>
            <person name="Kuo A."/>
            <person name="Sato A."/>
            <person name="Lyhne E.K."/>
            <person name="Kogle M.E."/>
            <person name="Wiebenga A."/>
            <person name="Kun R.S."/>
            <person name="Lubbers R.J."/>
            <person name="Makela M.R."/>
            <person name="Barry K."/>
            <person name="Chovatia M."/>
            <person name="Clum A."/>
            <person name="Daum C."/>
            <person name="Haridas S."/>
            <person name="He G."/>
            <person name="LaButti K."/>
            <person name="Lipzen A."/>
            <person name="Mondo S."/>
            <person name="Riley R."/>
            <person name="Salamov A."/>
            <person name="Simmons B.A."/>
            <person name="Magnuson J.K."/>
            <person name="Henrissat B."/>
            <person name="Mortensen U.H."/>
            <person name="Larsen T.O."/>
            <person name="Devries R.P."/>
            <person name="Grigoriev I.V."/>
            <person name="Machida M."/>
            <person name="Baker S.E."/>
            <person name="Andersen M.R."/>
        </authorList>
    </citation>
    <scope>NUCLEOTIDE SEQUENCE [LARGE SCALE GENOMIC DNA]</scope>
    <source>
        <strain evidence="3 4">IBT 18842</strain>
    </source>
</reference>
<dbReference type="InterPro" id="IPR054586">
    <property type="entry name" value="MACPF_1_fungal"/>
</dbReference>
<organism evidence="3 4">
    <name type="scientific">Aspergillus avenaceus</name>
    <dbReference type="NCBI Taxonomy" id="36643"/>
    <lineage>
        <taxon>Eukaryota</taxon>
        <taxon>Fungi</taxon>
        <taxon>Dikarya</taxon>
        <taxon>Ascomycota</taxon>
        <taxon>Pezizomycotina</taxon>
        <taxon>Eurotiomycetes</taxon>
        <taxon>Eurotiomycetidae</taxon>
        <taxon>Eurotiales</taxon>
        <taxon>Aspergillaceae</taxon>
        <taxon>Aspergillus</taxon>
        <taxon>Aspergillus subgen. Circumdati</taxon>
    </lineage>
</organism>
<dbReference type="OrthoDB" id="2562973at2759"/>